<evidence type="ECO:0000313" key="13">
    <source>
        <dbReference type="EMBL" id="KAH9001700.1"/>
    </source>
</evidence>
<evidence type="ECO:0000256" key="7">
    <source>
        <dbReference type="ARBA" id="ARBA00023242"/>
    </source>
</evidence>
<dbReference type="GO" id="GO:0005634">
    <property type="term" value="C:nucleus"/>
    <property type="evidence" value="ECO:0007669"/>
    <property type="project" value="UniProtKB-SubCell"/>
</dbReference>
<dbReference type="PANTHER" id="PTHR22142:SF2">
    <property type="entry name" value="KINETOCHORE PROTEIN SPC24"/>
    <property type="match status" value="1"/>
</dbReference>
<dbReference type="InterPro" id="IPR013252">
    <property type="entry name" value="Ndc80_Spc24"/>
</dbReference>
<keyword evidence="2 10" id="KW-0158">Chromosome</keyword>
<dbReference type="GO" id="GO:0051301">
    <property type="term" value="P:cell division"/>
    <property type="evidence" value="ECO:0007669"/>
    <property type="project" value="UniProtKB-UniRule"/>
</dbReference>
<evidence type="ECO:0000256" key="9">
    <source>
        <dbReference type="ARBA" id="ARBA00023328"/>
    </source>
</evidence>
<keyword evidence="9 10" id="KW-0137">Centromere</keyword>
<dbReference type="PANTHER" id="PTHR22142">
    <property type="match status" value="1"/>
</dbReference>
<keyword evidence="6 11" id="KW-0175">Coiled coil</keyword>
<comment type="similarity">
    <text evidence="1 10">Belongs to the SPC24 family.</text>
</comment>
<feature type="region of interest" description="Disordered" evidence="12">
    <location>
        <begin position="123"/>
        <end position="152"/>
    </location>
</feature>
<evidence type="ECO:0000256" key="1">
    <source>
        <dbReference type="ARBA" id="ARBA00007804"/>
    </source>
</evidence>
<dbReference type="Pfam" id="PF08286">
    <property type="entry name" value="Spc24"/>
    <property type="match status" value="1"/>
</dbReference>
<comment type="subcellular location">
    <subcellularLocation>
        <location evidence="10">Nucleus</location>
    </subcellularLocation>
    <subcellularLocation>
        <location evidence="10">Chromosome</location>
        <location evidence="10">Centromere</location>
        <location evidence="10">Kinetochore</location>
    </subcellularLocation>
</comment>
<evidence type="ECO:0000256" key="5">
    <source>
        <dbReference type="ARBA" id="ARBA00022838"/>
    </source>
</evidence>
<comment type="caution">
    <text evidence="13">The sequence shown here is derived from an EMBL/GenBank/DDBJ whole genome shotgun (WGS) entry which is preliminary data.</text>
</comment>
<evidence type="ECO:0000256" key="8">
    <source>
        <dbReference type="ARBA" id="ARBA00023306"/>
    </source>
</evidence>
<dbReference type="GO" id="GO:0031262">
    <property type="term" value="C:Ndc80 complex"/>
    <property type="evidence" value="ECO:0007669"/>
    <property type="project" value="TreeGrafter"/>
</dbReference>
<accession>A0AAD4LUW5</accession>
<evidence type="ECO:0000313" key="14">
    <source>
        <dbReference type="Proteomes" id="UP001201163"/>
    </source>
</evidence>
<evidence type="ECO:0000256" key="2">
    <source>
        <dbReference type="ARBA" id="ARBA00022454"/>
    </source>
</evidence>
<keyword evidence="8 10" id="KW-0131">Cell cycle</keyword>
<feature type="coiled-coil region" evidence="11">
    <location>
        <begin position="49"/>
        <end position="84"/>
    </location>
</feature>
<name>A0AAD4LUW5_9AGAM</name>
<keyword evidence="5 10" id="KW-0995">Kinetochore</keyword>
<dbReference type="GO" id="GO:0007059">
    <property type="term" value="P:chromosome segregation"/>
    <property type="evidence" value="ECO:0007669"/>
    <property type="project" value="TreeGrafter"/>
</dbReference>
<evidence type="ECO:0000256" key="10">
    <source>
        <dbReference type="RuleBase" id="RU368011"/>
    </source>
</evidence>
<comment type="subunit">
    <text evidence="10">Component of the NDC80 complex.</text>
</comment>
<proteinExistence type="inferred from homology"/>
<dbReference type="EMBL" id="JAKELL010000001">
    <property type="protein sequence ID" value="KAH9001700.1"/>
    <property type="molecule type" value="Genomic_DNA"/>
</dbReference>
<reference evidence="13" key="1">
    <citation type="submission" date="2022-01" db="EMBL/GenBank/DDBJ databases">
        <title>Comparative genomics reveals a dynamic genome evolution in the ectomycorrhizal milk-cap (Lactarius) mushrooms.</title>
        <authorList>
            <consortium name="DOE Joint Genome Institute"/>
            <person name="Lebreton A."/>
            <person name="Tang N."/>
            <person name="Kuo A."/>
            <person name="LaButti K."/>
            <person name="Drula E."/>
            <person name="Barry K."/>
            <person name="Clum A."/>
            <person name="Lipzen A."/>
            <person name="Mousain D."/>
            <person name="Ng V."/>
            <person name="Wang R."/>
            <person name="Wang X."/>
            <person name="Dai Y."/>
            <person name="Henrissat B."/>
            <person name="Grigoriev I.V."/>
            <person name="Guerin-Laguette A."/>
            <person name="Yu F."/>
            <person name="Martin F.M."/>
        </authorList>
    </citation>
    <scope>NUCLEOTIDE SEQUENCE</scope>
    <source>
        <strain evidence="13">QP</strain>
    </source>
</reference>
<keyword evidence="14" id="KW-1185">Reference proteome</keyword>
<dbReference type="Proteomes" id="UP001201163">
    <property type="component" value="Unassembled WGS sequence"/>
</dbReference>
<keyword evidence="7 10" id="KW-0539">Nucleus</keyword>
<keyword evidence="4 10" id="KW-0498">Mitosis</keyword>
<evidence type="ECO:0000256" key="6">
    <source>
        <dbReference type="ARBA" id="ARBA00023054"/>
    </source>
</evidence>
<keyword evidence="3 10" id="KW-0132">Cell division</keyword>
<dbReference type="GO" id="GO:0008017">
    <property type="term" value="F:microtubule binding"/>
    <property type="evidence" value="ECO:0007669"/>
    <property type="project" value="TreeGrafter"/>
</dbReference>
<evidence type="ECO:0000256" key="4">
    <source>
        <dbReference type="ARBA" id="ARBA00022776"/>
    </source>
</evidence>
<gene>
    <name evidence="13" type="ORF">EDB92DRAFT_92384</name>
</gene>
<feature type="region of interest" description="Disordered" evidence="12">
    <location>
        <begin position="1"/>
        <end position="22"/>
    </location>
</feature>
<sequence length="185" mass="20372">MGLDQLDALSLSDLSPGPPDSLLESLPEVIENISSIAELIVPEDDYRTIDAIHDQIDEEEAERREELEQAHADLKALARILDAARTSSTRPRNVSSAEKHAENLNHLDAARLSFAKALNDAESANSSKQAEASQLMEELRQLEESDPAAEHELDGKPLRLRIYRGLGIEPILDEAGHLDRVLVGQ</sequence>
<organism evidence="13 14">
    <name type="scientific">Lactarius akahatsu</name>
    <dbReference type="NCBI Taxonomy" id="416441"/>
    <lineage>
        <taxon>Eukaryota</taxon>
        <taxon>Fungi</taxon>
        <taxon>Dikarya</taxon>
        <taxon>Basidiomycota</taxon>
        <taxon>Agaricomycotina</taxon>
        <taxon>Agaricomycetes</taxon>
        <taxon>Russulales</taxon>
        <taxon>Russulaceae</taxon>
        <taxon>Lactarius</taxon>
    </lineage>
</organism>
<evidence type="ECO:0000256" key="3">
    <source>
        <dbReference type="ARBA" id="ARBA00022618"/>
    </source>
</evidence>
<evidence type="ECO:0000256" key="11">
    <source>
        <dbReference type="SAM" id="Coils"/>
    </source>
</evidence>
<evidence type="ECO:0000256" key="12">
    <source>
        <dbReference type="SAM" id="MobiDB-lite"/>
    </source>
</evidence>
<dbReference type="AlphaFoldDB" id="A0AAD4LUW5"/>
<feature type="compositionally biased region" description="Basic and acidic residues" evidence="12">
    <location>
        <begin position="137"/>
        <end position="152"/>
    </location>
</feature>
<feature type="compositionally biased region" description="Polar residues" evidence="12">
    <location>
        <begin position="123"/>
        <end position="132"/>
    </location>
</feature>
<protein>
    <recommendedName>
        <fullName evidence="10">Kinetochore protein Spc24</fullName>
    </recommendedName>
</protein>
<comment type="function">
    <text evidence="10">Acts as a component of the essential kinetochore-associated NDC80 complex, which is required for chromosome segregation and spindle checkpoint activity.</text>
</comment>